<sequence>MKKPVVFLTRRLPTAAMEMLAAACTITLWDDEVRPCPREALLNGVAEAEGLLSLLTDRVDEELLAAGPHLRIVANMAVGYDNIDLAACRRRGVTVSNTPGVLTETTADLAWALMLAAARRIVEGQKLIEAGGWGPWYPMQMVGVDIYGSRLGVVGAGRIGQAVLRRAQGFGMALSYHNRTPNSVVEATTGATYLALDELLSSSDVVVVTVPLSDETRGMFGAREFALMKPTAIFVNVARGPIVREAELVAALQAGRPQAAGIDVFEREPIGPDHPLLRLPNCVAVPHIGSATVGTRTRMATLAAENLVAVLTGKAAPSLLNL</sequence>
<dbReference type="Gene3D" id="3.40.50.720">
    <property type="entry name" value="NAD(P)-binding Rossmann-like Domain"/>
    <property type="match status" value="2"/>
</dbReference>
<evidence type="ECO:0000256" key="3">
    <source>
        <dbReference type="ARBA" id="ARBA00052239"/>
    </source>
</evidence>
<evidence type="ECO:0000313" key="13">
    <source>
        <dbReference type="Proteomes" id="UP000220922"/>
    </source>
</evidence>
<comment type="similarity">
    <text evidence="5">Belongs to the D-isomer specific 2-hydroxyacid dehydrogenase family. GhrB subfamily.</text>
</comment>
<dbReference type="GO" id="GO:0051287">
    <property type="term" value="F:NAD binding"/>
    <property type="evidence" value="ECO:0007669"/>
    <property type="project" value="InterPro"/>
</dbReference>
<gene>
    <name evidence="12" type="ORF">A9Q02_17725</name>
</gene>
<evidence type="ECO:0000256" key="8">
    <source>
        <dbReference type="ARBA" id="ARBA00073362"/>
    </source>
</evidence>
<evidence type="ECO:0000256" key="6">
    <source>
        <dbReference type="ARBA" id="ARBA00066661"/>
    </source>
</evidence>
<dbReference type="EC" id="1.1.1.81" evidence="7"/>
<dbReference type="Proteomes" id="UP000220922">
    <property type="component" value="Unassembled WGS sequence"/>
</dbReference>
<evidence type="ECO:0000256" key="2">
    <source>
        <dbReference type="ARBA" id="ARBA00051801"/>
    </source>
</evidence>
<dbReference type="GO" id="GO:0005829">
    <property type="term" value="C:cytosol"/>
    <property type="evidence" value="ECO:0007669"/>
    <property type="project" value="TreeGrafter"/>
</dbReference>
<dbReference type="CDD" id="cd05301">
    <property type="entry name" value="GDH"/>
    <property type="match status" value="1"/>
</dbReference>
<dbReference type="GO" id="GO:0016618">
    <property type="term" value="F:hydroxypyruvate reductase [NAD(P)H] activity"/>
    <property type="evidence" value="ECO:0007669"/>
    <property type="project" value="UniProtKB-EC"/>
</dbReference>
<evidence type="ECO:0000256" key="5">
    <source>
        <dbReference type="ARBA" id="ARBA00061278"/>
    </source>
</evidence>
<evidence type="ECO:0000256" key="9">
    <source>
        <dbReference type="RuleBase" id="RU003719"/>
    </source>
</evidence>
<evidence type="ECO:0000256" key="7">
    <source>
        <dbReference type="ARBA" id="ARBA00066674"/>
    </source>
</evidence>
<protein>
    <recommendedName>
        <fullName evidence="8">Glyoxylate/hydroxypyruvate reductase B</fullName>
        <ecNumber evidence="6">1.1.1.79</ecNumber>
        <ecNumber evidence="7">1.1.1.81</ecNumber>
    </recommendedName>
</protein>
<dbReference type="GO" id="GO:0030267">
    <property type="term" value="F:glyoxylate reductase (NADPH) activity"/>
    <property type="evidence" value="ECO:0007669"/>
    <property type="project" value="UniProtKB-EC"/>
</dbReference>
<name>A0A2H3KV25_9CHLR</name>
<dbReference type="Pfam" id="PF00389">
    <property type="entry name" value="2-Hacid_dh"/>
    <property type="match status" value="1"/>
</dbReference>
<comment type="catalytic activity">
    <reaction evidence="4">
        <text>glycolate + NADP(+) = glyoxylate + NADPH + H(+)</text>
        <dbReference type="Rhea" id="RHEA:10992"/>
        <dbReference type="ChEBI" id="CHEBI:15378"/>
        <dbReference type="ChEBI" id="CHEBI:29805"/>
        <dbReference type="ChEBI" id="CHEBI:36655"/>
        <dbReference type="ChEBI" id="CHEBI:57783"/>
        <dbReference type="ChEBI" id="CHEBI:58349"/>
        <dbReference type="EC" id="1.1.1.79"/>
    </reaction>
</comment>
<dbReference type="FunFam" id="3.40.50.720:FF:000026">
    <property type="entry name" value="Glyoxylate/hydroxypyruvate reductase B"/>
    <property type="match status" value="1"/>
</dbReference>
<comment type="catalytic activity">
    <reaction evidence="3">
        <text>(R)-glycerate + NADP(+) = 3-hydroxypyruvate + NADPH + H(+)</text>
        <dbReference type="Rhea" id="RHEA:18657"/>
        <dbReference type="ChEBI" id="CHEBI:15378"/>
        <dbReference type="ChEBI" id="CHEBI:16659"/>
        <dbReference type="ChEBI" id="CHEBI:17180"/>
        <dbReference type="ChEBI" id="CHEBI:57783"/>
        <dbReference type="ChEBI" id="CHEBI:58349"/>
        <dbReference type="EC" id="1.1.1.81"/>
    </reaction>
</comment>
<dbReference type="InterPro" id="IPR006139">
    <property type="entry name" value="D-isomer_2_OHA_DH_cat_dom"/>
</dbReference>
<dbReference type="EC" id="1.1.1.79" evidence="6"/>
<keyword evidence="13" id="KW-1185">Reference proteome</keyword>
<dbReference type="SUPFAM" id="SSF52283">
    <property type="entry name" value="Formate/glycerate dehydrogenase catalytic domain-like"/>
    <property type="match status" value="1"/>
</dbReference>
<dbReference type="InterPro" id="IPR006140">
    <property type="entry name" value="D-isomer_DH_NAD-bd"/>
</dbReference>
<organism evidence="12 13">
    <name type="scientific">Candidatus Chloroploca asiatica</name>
    <dbReference type="NCBI Taxonomy" id="1506545"/>
    <lineage>
        <taxon>Bacteria</taxon>
        <taxon>Bacillati</taxon>
        <taxon>Chloroflexota</taxon>
        <taxon>Chloroflexia</taxon>
        <taxon>Chloroflexales</taxon>
        <taxon>Chloroflexineae</taxon>
        <taxon>Oscillochloridaceae</taxon>
        <taxon>Candidatus Chloroploca</taxon>
    </lineage>
</organism>
<evidence type="ECO:0000256" key="4">
    <source>
        <dbReference type="ARBA" id="ARBA00052769"/>
    </source>
</evidence>
<dbReference type="EMBL" id="LYXE01000126">
    <property type="protein sequence ID" value="PDV97730.1"/>
    <property type="molecule type" value="Genomic_DNA"/>
</dbReference>
<evidence type="ECO:0000259" key="11">
    <source>
        <dbReference type="Pfam" id="PF02826"/>
    </source>
</evidence>
<evidence type="ECO:0000313" key="12">
    <source>
        <dbReference type="EMBL" id="PDV97730.1"/>
    </source>
</evidence>
<accession>A0A2H3KV25</accession>
<dbReference type="PANTHER" id="PTHR10996:SF283">
    <property type="entry name" value="GLYOXYLATE_HYDROXYPYRUVATE REDUCTASE B"/>
    <property type="match status" value="1"/>
</dbReference>
<dbReference type="InterPro" id="IPR036291">
    <property type="entry name" value="NAD(P)-bd_dom_sf"/>
</dbReference>
<evidence type="ECO:0000256" key="1">
    <source>
        <dbReference type="ARBA" id="ARBA00023002"/>
    </source>
</evidence>
<evidence type="ECO:0000259" key="10">
    <source>
        <dbReference type="Pfam" id="PF00389"/>
    </source>
</evidence>
<dbReference type="InterPro" id="IPR029752">
    <property type="entry name" value="D-isomer_DH_CS1"/>
</dbReference>
<comment type="caution">
    <text evidence="12">The sequence shown here is derived from an EMBL/GenBank/DDBJ whole genome shotgun (WGS) entry which is preliminary data.</text>
</comment>
<dbReference type="RefSeq" id="WP_097654156.1">
    <property type="nucleotide sequence ID" value="NZ_LYXE01000126.1"/>
</dbReference>
<reference evidence="12 13" key="1">
    <citation type="submission" date="2016-05" db="EMBL/GenBank/DDBJ databases">
        <authorList>
            <person name="Lavstsen T."/>
            <person name="Jespersen J.S."/>
        </authorList>
    </citation>
    <scope>NUCLEOTIDE SEQUENCE [LARGE SCALE GENOMIC DNA]</scope>
    <source>
        <strain evidence="12 13">B7-9</strain>
    </source>
</reference>
<keyword evidence="1 9" id="KW-0560">Oxidoreductase</keyword>
<dbReference type="SUPFAM" id="SSF51735">
    <property type="entry name" value="NAD(P)-binding Rossmann-fold domains"/>
    <property type="match status" value="1"/>
</dbReference>
<comment type="catalytic activity">
    <reaction evidence="2">
        <text>(R)-glycerate + NAD(+) = 3-hydroxypyruvate + NADH + H(+)</text>
        <dbReference type="Rhea" id="RHEA:17905"/>
        <dbReference type="ChEBI" id="CHEBI:15378"/>
        <dbReference type="ChEBI" id="CHEBI:16659"/>
        <dbReference type="ChEBI" id="CHEBI:17180"/>
        <dbReference type="ChEBI" id="CHEBI:57540"/>
        <dbReference type="ChEBI" id="CHEBI:57945"/>
        <dbReference type="EC" id="1.1.1.81"/>
    </reaction>
</comment>
<dbReference type="PANTHER" id="PTHR10996">
    <property type="entry name" value="2-HYDROXYACID DEHYDROGENASE-RELATED"/>
    <property type="match status" value="1"/>
</dbReference>
<proteinExistence type="inferred from homology"/>
<dbReference type="OrthoDB" id="9792971at2"/>
<feature type="domain" description="D-isomer specific 2-hydroxyacid dehydrogenase catalytic" evidence="10">
    <location>
        <begin position="6"/>
        <end position="321"/>
    </location>
</feature>
<dbReference type="AlphaFoldDB" id="A0A2H3KV25"/>
<dbReference type="InterPro" id="IPR050223">
    <property type="entry name" value="D-isomer_2-hydroxyacid_DH"/>
</dbReference>
<dbReference type="PROSITE" id="PS00065">
    <property type="entry name" value="D_2_HYDROXYACID_DH_1"/>
    <property type="match status" value="1"/>
</dbReference>
<dbReference type="Pfam" id="PF02826">
    <property type="entry name" value="2-Hacid_dh_C"/>
    <property type="match status" value="1"/>
</dbReference>
<feature type="domain" description="D-isomer specific 2-hydroxyacid dehydrogenase NAD-binding" evidence="11">
    <location>
        <begin position="112"/>
        <end position="289"/>
    </location>
</feature>